<dbReference type="InterPro" id="IPR029063">
    <property type="entry name" value="SAM-dependent_MTases_sf"/>
</dbReference>
<proteinExistence type="predicted"/>
<evidence type="ECO:0000313" key="5">
    <source>
        <dbReference type="Proteomes" id="UP000002572"/>
    </source>
</evidence>
<sequence>MEYTHDTIYAKHVRVKQYRDGYRFGIDPVLLARFTPVASRRRVLDIGTGSGVIPLLLAYLYGVQALHAVELQPELADLARENFRENQVNVDLFEGNFLEYEPAEAFDYIFSNPPYRKHSSGEMATGQRRLARHESLMTLEQMIAHASPMLRGGGSLSLVILTERFAELTQYLRRHNLEPKRARFVHSTLTAGSRICLVEAKKGARPGMEVEGPLIVYADAGSQTYTAECRHLLWEDGKAPV</sequence>
<dbReference type="PANTHER" id="PTHR47739">
    <property type="entry name" value="TRNA1(VAL) (ADENINE(37)-N6)-METHYLTRANSFERASE"/>
    <property type="match status" value="1"/>
</dbReference>
<dbReference type="FunCoup" id="E6W0K5">
    <property type="interactions" value="18"/>
</dbReference>
<dbReference type="GO" id="GO:0003676">
    <property type="term" value="F:nucleic acid binding"/>
    <property type="evidence" value="ECO:0007669"/>
    <property type="project" value="InterPro"/>
</dbReference>
<dbReference type="GO" id="GO:0008757">
    <property type="term" value="F:S-adenosylmethionine-dependent methyltransferase activity"/>
    <property type="evidence" value="ECO:0007669"/>
    <property type="project" value="UniProtKB-ARBA"/>
</dbReference>
<keyword evidence="1 4" id="KW-0489">Methyltransferase</keyword>
<dbReference type="SUPFAM" id="SSF53335">
    <property type="entry name" value="S-adenosyl-L-methionine-dependent methyltransferases"/>
    <property type="match status" value="1"/>
</dbReference>
<dbReference type="PROSITE" id="PS00092">
    <property type="entry name" value="N6_MTASE"/>
    <property type="match status" value="1"/>
</dbReference>
<dbReference type="eggNOG" id="COG4123">
    <property type="taxonomic scope" value="Bacteria"/>
</dbReference>
<evidence type="ECO:0000256" key="2">
    <source>
        <dbReference type="ARBA" id="ARBA00022691"/>
    </source>
</evidence>
<organism evidence="4 5">
    <name type="scientific">Desulfurispirillum indicum (strain ATCC BAA-1389 / DSM 22839 / S5)</name>
    <dbReference type="NCBI Taxonomy" id="653733"/>
    <lineage>
        <taxon>Bacteria</taxon>
        <taxon>Pseudomonadati</taxon>
        <taxon>Chrysiogenota</taxon>
        <taxon>Chrysiogenia</taxon>
        <taxon>Chrysiogenales</taxon>
        <taxon>Chrysiogenaceae</taxon>
        <taxon>Desulfurispirillum</taxon>
    </lineage>
</organism>
<gene>
    <name evidence="4" type="ordered locus">Selin_0508</name>
</gene>
<dbReference type="KEGG" id="din:Selin_0508"/>
<evidence type="ECO:0000313" key="4">
    <source>
        <dbReference type="EMBL" id="ADU65257.1"/>
    </source>
</evidence>
<keyword evidence="5" id="KW-1185">Reference proteome</keyword>
<dbReference type="STRING" id="653733.Selin_0508"/>
<feature type="domain" description="Methyltransferase small" evidence="3">
    <location>
        <begin position="31"/>
        <end position="163"/>
    </location>
</feature>
<evidence type="ECO:0000259" key="3">
    <source>
        <dbReference type="Pfam" id="PF05175"/>
    </source>
</evidence>
<name>E6W0K5_DESIS</name>
<dbReference type="Gene3D" id="3.40.50.150">
    <property type="entry name" value="Vaccinia Virus protein VP39"/>
    <property type="match status" value="1"/>
</dbReference>
<protein>
    <submittedName>
        <fullName evidence="4">Methyltransferase small</fullName>
    </submittedName>
</protein>
<dbReference type="RefSeq" id="WP_013505145.1">
    <property type="nucleotide sequence ID" value="NC_014836.1"/>
</dbReference>
<evidence type="ECO:0000256" key="1">
    <source>
        <dbReference type="ARBA" id="ARBA00022603"/>
    </source>
</evidence>
<dbReference type="GO" id="GO:0032259">
    <property type="term" value="P:methylation"/>
    <property type="evidence" value="ECO:0007669"/>
    <property type="project" value="UniProtKB-KW"/>
</dbReference>
<dbReference type="Pfam" id="PF05175">
    <property type="entry name" value="MTS"/>
    <property type="match status" value="1"/>
</dbReference>
<dbReference type="EMBL" id="CP002432">
    <property type="protein sequence ID" value="ADU65257.1"/>
    <property type="molecule type" value="Genomic_DNA"/>
</dbReference>
<dbReference type="InParanoid" id="E6W0K5"/>
<dbReference type="AlphaFoldDB" id="E6W0K5"/>
<dbReference type="Proteomes" id="UP000002572">
    <property type="component" value="Chromosome"/>
</dbReference>
<dbReference type="InterPro" id="IPR002052">
    <property type="entry name" value="DNA_methylase_N6_adenine_CS"/>
</dbReference>
<dbReference type="InterPro" id="IPR050210">
    <property type="entry name" value="tRNA_Adenine-N(6)_MTase"/>
</dbReference>
<dbReference type="InterPro" id="IPR007848">
    <property type="entry name" value="Small_mtfrase_dom"/>
</dbReference>
<keyword evidence="4" id="KW-0808">Transferase</keyword>
<accession>E6W0K5</accession>
<dbReference type="PANTHER" id="PTHR47739:SF1">
    <property type="entry name" value="TRNA1(VAL) (ADENINE(37)-N6)-METHYLTRANSFERASE"/>
    <property type="match status" value="1"/>
</dbReference>
<dbReference type="HOGENOM" id="CLU_061983_3_1_0"/>
<dbReference type="CDD" id="cd02440">
    <property type="entry name" value="AdoMet_MTases"/>
    <property type="match status" value="1"/>
</dbReference>
<keyword evidence="2" id="KW-0949">S-adenosyl-L-methionine</keyword>
<dbReference type="GO" id="GO:0008170">
    <property type="term" value="F:N-methyltransferase activity"/>
    <property type="evidence" value="ECO:0007669"/>
    <property type="project" value="UniProtKB-ARBA"/>
</dbReference>
<reference evidence="4 5" key="1">
    <citation type="submission" date="2010-12" db="EMBL/GenBank/DDBJ databases">
        <title>Complete sequence of Desulfurispirillum indicum S5.</title>
        <authorList>
            <consortium name="US DOE Joint Genome Institute"/>
            <person name="Lucas S."/>
            <person name="Copeland A."/>
            <person name="Lapidus A."/>
            <person name="Cheng J.-F."/>
            <person name="Goodwin L."/>
            <person name="Pitluck S."/>
            <person name="Chertkov O."/>
            <person name="Held B."/>
            <person name="Detter J.C."/>
            <person name="Han C."/>
            <person name="Tapia R."/>
            <person name="Land M."/>
            <person name="Hauser L."/>
            <person name="Kyrpides N."/>
            <person name="Ivanova N."/>
            <person name="Mikhailova N."/>
            <person name="Haggblom M."/>
            <person name="Rauschenbach I."/>
            <person name="Bini E."/>
            <person name="Woyke T."/>
        </authorList>
    </citation>
    <scope>NUCLEOTIDE SEQUENCE [LARGE SCALE GENOMIC DNA]</scope>
    <source>
        <strain evidence="5">ATCC BAA-1389 / DSM 22839 / S5</strain>
    </source>
</reference>